<dbReference type="Pfam" id="PF07980">
    <property type="entry name" value="SusD_RagB"/>
    <property type="match status" value="1"/>
</dbReference>
<evidence type="ECO:0000313" key="9">
    <source>
        <dbReference type="Proteomes" id="UP001500141"/>
    </source>
</evidence>
<dbReference type="SUPFAM" id="SSF48452">
    <property type="entry name" value="TPR-like"/>
    <property type="match status" value="1"/>
</dbReference>
<dbReference type="InterPro" id="IPR011990">
    <property type="entry name" value="TPR-like_helical_dom_sf"/>
</dbReference>
<evidence type="ECO:0000256" key="5">
    <source>
        <dbReference type="ARBA" id="ARBA00023237"/>
    </source>
</evidence>
<comment type="similarity">
    <text evidence="2">Belongs to the SusD family.</text>
</comment>
<sequence>MVLVVTTACENFVEVDTPKNQLTGVVVFEDRNTANAAVSDIFAKLRDNGLITGTSLGTSVNLGLYSDELLYYGTADENVSHIFNNSLMASNPTARQFWNDGYHQIYCANAVIEGCLQSVKLSQSDKNLFIGEALFIRALVHFYLVNLFNDVPYITTTDYQQNRLATRISKAQVYEQVVSDLLQAMELLPQSYLTPERVRPNKATAKALLARVFLYQENWLLAETMATEVIDNPDYIWEPNLDRIFLKESTATIWQFAPKLSGNNADEASVFIFTSGPPPFVGLNPNLVTAFEPTDLRKSHWINTITDGTNAWYHAYKYKQNTNTGTSLEYSVIFRLAEQYLIRAEARLKQGNEIGAKSDVNLIRNTAGLPDTPATTEASLFDEIMAQRRLEFFTEYGHRFFDLKRTGRLNTELSPNKPGWNTTDAHWPIPETELLANPNMTQNSGY</sequence>
<keyword evidence="9" id="KW-1185">Reference proteome</keyword>
<dbReference type="InterPro" id="IPR012944">
    <property type="entry name" value="SusD_RagB_dom"/>
</dbReference>
<keyword evidence="4" id="KW-0472">Membrane</keyword>
<evidence type="ECO:0000259" key="6">
    <source>
        <dbReference type="Pfam" id="PF07980"/>
    </source>
</evidence>
<proteinExistence type="inferred from homology"/>
<name>A0ABP8ZRS0_9FLAO</name>
<feature type="domain" description="RagB/SusD" evidence="6">
    <location>
        <begin position="302"/>
        <end position="446"/>
    </location>
</feature>
<comment type="caution">
    <text evidence="8">The sequence shown here is derived from an EMBL/GenBank/DDBJ whole genome shotgun (WGS) entry which is preliminary data.</text>
</comment>
<dbReference type="CDD" id="cd08977">
    <property type="entry name" value="SusD"/>
    <property type="match status" value="1"/>
</dbReference>
<gene>
    <name evidence="8" type="ORF">GCM10023230_11840</name>
</gene>
<evidence type="ECO:0000256" key="1">
    <source>
        <dbReference type="ARBA" id="ARBA00004442"/>
    </source>
</evidence>
<dbReference type="InterPro" id="IPR033985">
    <property type="entry name" value="SusD-like_N"/>
</dbReference>
<dbReference type="Gene3D" id="1.25.40.390">
    <property type="match status" value="1"/>
</dbReference>
<dbReference type="Pfam" id="PF14322">
    <property type="entry name" value="SusD-like_3"/>
    <property type="match status" value="1"/>
</dbReference>
<evidence type="ECO:0000256" key="3">
    <source>
        <dbReference type="ARBA" id="ARBA00022729"/>
    </source>
</evidence>
<feature type="domain" description="SusD-like N-terminal" evidence="7">
    <location>
        <begin position="78"/>
        <end position="214"/>
    </location>
</feature>
<accession>A0ABP8ZRS0</accession>
<reference evidence="9" key="1">
    <citation type="journal article" date="2019" name="Int. J. Syst. Evol. Microbiol.">
        <title>The Global Catalogue of Microorganisms (GCM) 10K type strain sequencing project: providing services to taxonomists for standard genome sequencing and annotation.</title>
        <authorList>
            <consortium name="The Broad Institute Genomics Platform"/>
            <consortium name="The Broad Institute Genome Sequencing Center for Infectious Disease"/>
            <person name="Wu L."/>
            <person name="Ma J."/>
        </authorList>
    </citation>
    <scope>NUCLEOTIDE SEQUENCE [LARGE SCALE GENOMIC DNA]</scope>
    <source>
        <strain evidence="9">JCM 18198</strain>
    </source>
</reference>
<organism evidence="8 9">
    <name type="scientific">Flavobacterium hankyongi</name>
    <dbReference type="NCBI Taxonomy" id="1176532"/>
    <lineage>
        <taxon>Bacteria</taxon>
        <taxon>Pseudomonadati</taxon>
        <taxon>Bacteroidota</taxon>
        <taxon>Flavobacteriia</taxon>
        <taxon>Flavobacteriales</taxon>
        <taxon>Flavobacteriaceae</taxon>
        <taxon>Flavobacterium</taxon>
    </lineage>
</organism>
<protein>
    <submittedName>
        <fullName evidence="8">RagB/SusD family nutrient uptake outer membrane protein</fullName>
    </submittedName>
</protein>
<keyword evidence="5" id="KW-0998">Cell outer membrane</keyword>
<evidence type="ECO:0000256" key="4">
    <source>
        <dbReference type="ARBA" id="ARBA00023136"/>
    </source>
</evidence>
<evidence type="ECO:0000259" key="7">
    <source>
        <dbReference type="Pfam" id="PF14322"/>
    </source>
</evidence>
<evidence type="ECO:0000256" key="2">
    <source>
        <dbReference type="ARBA" id="ARBA00006275"/>
    </source>
</evidence>
<dbReference type="EMBL" id="BAABIP010000008">
    <property type="protein sequence ID" value="GAA4763977.1"/>
    <property type="molecule type" value="Genomic_DNA"/>
</dbReference>
<keyword evidence="3" id="KW-0732">Signal</keyword>
<comment type="subcellular location">
    <subcellularLocation>
        <location evidence="1">Cell outer membrane</location>
    </subcellularLocation>
</comment>
<evidence type="ECO:0000313" key="8">
    <source>
        <dbReference type="EMBL" id="GAA4763977.1"/>
    </source>
</evidence>
<dbReference type="Proteomes" id="UP001500141">
    <property type="component" value="Unassembled WGS sequence"/>
</dbReference>